<comment type="similarity">
    <text evidence="1">Belongs to the UPF0311 family.</text>
</comment>
<keyword evidence="3" id="KW-1185">Reference proteome</keyword>
<dbReference type="InterPro" id="IPR020915">
    <property type="entry name" value="UPF0311"/>
</dbReference>
<dbReference type="Pfam" id="PF11578">
    <property type="entry name" value="DUF3237"/>
    <property type="match status" value="1"/>
</dbReference>
<dbReference type="AlphaFoldDB" id="A0A841DBS5"/>
<gene>
    <name evidence="2" type="ORF">FHS22_004845</name>
</gene>
<dbReference type="PANTHER" id="PTHR37315">
    <property type="entry name" value="UPF0311 PROTEIN BLR7842"/>
    <property type="match status" value="1"/>
</dbReference>
<comment type="caution">
    <text evidence="2">The sequence shown here is derived from an EMBL/GenBank/DDBJ whole genome shotgun (WGS) entry which is preliminary data.</text>
</comment>
<accession>A0A841DBS5</accession>
<dbReference type="Proteomes" id="UP000562352">
    <property type="component" value="Unassembled WGS sequence"/>
</dbReference>
<evidence type="ECO:0000256" key="1">
    <source>
        <dbReference type="HAMAP-Rule" id="MF_00775"/>
    </source>
</evidence>
<dbReference type="PANTHER" id="PTHR37315:SF1">
    <property type="entry name" value="UPF0311 PROTEIN BLR7842"/>
    <property type="match status" value="1"/>
</dbReference>
<protein>
    <recommendedName>
        <fullName evidence="1">UPF0311 protein FHS22_004845</fullName>
    </recommendedName>
</protein>
<dbReference type="RefSeq" id="WP_184945031.1">
    <property type="nucleotide sequence ID" value="NZ_BAAAWZ010000001.1"/>
</dbReference>
<dbReference type="EMBL" id="JACHJJ010000017">
    <property type="protein sequence ID" value="MBB5965555.1"/>
    <property type="molecule type" value="Genomic_DNA"/>
</dbReference>
<dbReference type="Gene3D" id="2.40.160.20">
    <property type="match status" value="1"/>
</dbReference>
<name>A0A841DBS5_PLAVE</name>
<organism evidence="2 3">
    <name type="scientific">Planomonospora venezuelensis</name>
    <dbReference type="NCBI Taxonomy" id="1999"/>
    <lineage>
        <taxon>Bacteria</taxon>
        <taxon>Bacillati</taxon>
        <taxon>Actinomycetota</taxon>
        <taxon>Actinomycetes</taxon>
        <taxon>Streptosporangiales</taxon>
        <taxon>Streptosporangiaceae</taxon>
        <taxon>Planomonospora</taxon>
    </lineage>
</organism>
<proteinExistence type="inferred from homology"/>
<reference evidence="2 3" key="1">
    <citation type="submission" date="2020-08" db="EMBL/GenBank/DDBJ databases">
        <title>Genomic Encyclopedia of Type Strains, Phase III (KMG-III): the genomes of soil and plant-associated and newly described type strains.</title>
        <authorList>
            <person name="Whitman W."/>
        </authorList>
    </citation>
    <scope>NUCLEOTIDE SEQUENCE [LARGE SCALE GENOMIC DNA]</scope>
    <source>
        <strain evidence="2 3">CECT 3303</strain>
    </source>
</reference>
<sequence length="168" mass="18161">MSDAISTEPNAPEGRAPFAPALTFAFEIRAHLAPTLHVGHGDGERTEFTPIVGGTVEGPLLRGTVLPGGGDWSNMRGRVCELDARYLLQAEDGAVIDIVNRGYYHEGTQCPDQYDGDLQVSRAGVYYRTSPAFRTDAPAHRWLAETVFVGLAREAASDVVAIRMYALA</sequence>
<evidence type="ECO:0000313" key="2">
    <source>
        <dbReference type="EMBL" id="MBB5965555.1"/>
    </source>
</evidence>
<dbReference type="HAMAP" id="MF_00775">
    <property type="entry name" value="UPF0311"/>
    <property type="match status" value="1"/>
</dbReference>
<evidence type="ECO:0000313" key="3">
    <source>
        <dbReference type="Proteomes" id="UP000562352"/>
    </source>
</evidence>